<name>A0A0M0L5H6_9BACI</name>
<dbReference type="GO" id="GO:0005886">
    <property type="term" value="C:plasma membrane"/>
    <property type="evidence" value="ECO:0007669"/>
    <property type="project" value="UniProtKB-SubCell"/>
</dbReference>
<dbReference type="Pfam" id="PF10099">
    <property type="entry name" value="RskA_C"/>
    <property type="match status" value="1"/>
</dbReference>
<dbReference type="InterPro" id="IPR041916">
    <property type="entry name" value="Anti_sigma_zinc_sf"/>
</dbReference>
<organism evidence="15 16">
    <name type="scientific">Priestia koreensis</name>
    <dbReference type="NCBI Taxonomy" id="284581"/>
    <lineage>
        <taxon>Bacteria</taxon>
        <taxon>Bacillati</taxon>
        <taxon>Bacillota</taxon>
        <taxon>Bacilli</taxon>
        <taxon>Bacillales</taxon>
        <taxon>Bacillaceae</taxon>
        <taxon>Priestia</taxon>
    </lineage>
</organism>
<gene>
    <name evidence="15" type="ORF">AMD01_10840</name>
</gene>
<keyword evidence="4 12" id="KW-0812">Transmembrane</keyword>
<dbReference type="GO" id="GO:0016989">
    <property type="term" value="F:sigma factor antagonist activity"/>
    <property type="evidence" value="ECO:0007669"/>
    <property type="project" value="TreeGrafter"/>
</dbReference>
<keyword evidence="6 12" id="KW-0472">Membrane</keyword>
<evidence type="ECO:0000256" key="8">
    <source>
        <dbReference type="ARBA" id="ARBA00024438"/>
    </source>
</evidence>
<evidence type="ECO:0000256" key="11">
    <source>
        <dbReference type="SAM" id="MobiDB-lite"/>
    </source>
</evidence>
<feature type="domain" description="Putative zinc-finger" evidence="14">
    <location>
        <begin position="7"/>
        <end position="36"/>
    </location>
</feature>
<evidence type="ECO:0000313" key="16">
    <source>
        <dbReference type="Proteomes" id="UP000037558"/>
    </source>
</evidence>
<proteinExistence type="inferred from homology"/>
<evidence type="ECO:0000256" key="7">
    <source>
        <dbReference type="ARBA" id="ARBA00024353"/>
    </source>
</evidence>
<dbReference type="InterPro" id="IPR051474">
    <property type="entry name" value="Anti-sigma-K/W_factor"/>
</dbReference>
<evidence type="ECO:0000313" key="15">
    <source>
        <dbReference type="EMBL" id="KOO46335.1"/>
    </source>
</evidence>
<evidence type="ECO:0000256" key="9">
    <source>
        <dbReference type="ARBA" id="ARBA00029829"/>
    </source>
</evidence>
<dbReference type="OrthoDB" id="150725at2"/>
<dbReference type="EMBL" id="LILC01000013">
    <property type="protein sequence ID" value="KOO46335.1"/>
    <property type="molecule type" value="Genomic_DNA"/>
</dbReference>
<dbReference type="AlphaFoldDB" id="A0A0M0L5H6"/>
<accession>A0A0M0L5H6</accession>
<dbReference type="GO" id="GO:0006417">
    <property type="term" value="P:regulation of translation"/>
    <property type="evidence" value="ECO:0007669"/>
    <property type="project" value="TreeGrafter"/>
</dbReference>
<dbReference type="PANTHER" id="PTHR37461:SF1">
    <property type="entry name" value="ANTI-SIGMA-K FACTOR RSKA"/>
    <property type="match status" value="1"/>
</dbReference>
<evidence type="ECO:0000256" key="6">
    <source>
        <dbReference type="ARBA" id="ARBA00023136"/>
    </source>
</evidence>
<keyword evidence="5 12" id="KW-1133">Transmembrane helix</keyword>
<feature type="region of interest" description="Disordered" evidence="11">
    <location>
        <begin position="77"/>
        <end position="99"/>
    </location>
</feature>
<evidence type="ECO:0000256" key="5">
    <source>
        <dbReference type="ARBA" id="ARBA00022989"/>
    </source>
</evidence>
<evidence type="ECO:0000259" key="13">
    <source>
        <dbReference type="Pfam" id="PF10099"/>
    </source>
</evidence>
<comment type="subcellular location">
    <subcellularLocation>
        <location evidence="2">Cell membrane</location>
    </subcellularLocation>
    <subcellularLocation>
        <location evidence="1">Membrane</location>
        <topology evidence="1">Single-pass membrane protein</topology>
    </subcellularLocation>
</comment>
<protein>
    <recommendedName>
        <fullName evidence="8">Anti-sigma-W factor RsiW</fullName>
    </recommendedName>
    <alternativeName>
        <fullName evidence="10">Regulator of SigK</fullName>
    </alternativeName>
    <alternativeName>
        <fullName evidence="9">Sigma-K anti-sigma factor RskA</fullName>
    </alternativeName>
</protein>
<dbReference type="Proteomes" id="UP000037558">
    <property type="component" value="Unassembled WGS sequence"/>
</dbReference>
<dbReference type="STRING" id="284581.AMD01_10840"/>
<dbReference type="InterPro" id="IPR018764">
    <property type="entry name" value="RskA_C"/>
</dbReference>
<dbReference type="PATRIC" id="fig|284581.3.peg.2268"/>
<keyword evidence="16" id="KW-1185">Reference proteome</keyword>
<comment type="similarity">
    <text evidence="7">Belongs to the zinc-associated anti-sigma factor (ZAS) superfamily. Anti-sigma-W factor family.</text>
</comment>
<evidence type="ECO:0000256" key="12">
    <source>
        <dbReference type="SAM" id="Phobius"/>
    </source>
</evidence>
<comment type="caution">
    <text evidence="15">The sequence shown here is derived from an EMBL/GenBank/DDBJ whole genome shotgun (WGS) entry which is preliminary data.</text>
</comment>
<feature type="transmembrane region" description="Helical" evidence="12">
    <location>
        <begin position="106"/>
        <end position="127"/>
    </location>
</feature>
<keyword evidence="3" id="KW-1003">Cell membrane</keyword>
<evidence type="ECO:0000259" key="14">
    <source>
        <dbReference type="Pfam" id="PF13490"/>
    </source>
</evidence>
<evidence type="ECO:0000256" key="1">
    <source>
        <dbReference type="ARBA" id="ARBA00004167"/>
    </source>
</evidence>
<feature type="compositionally biased region" description="Basic and acidic residues" evidence="11">
    <location>
        <begin position="83"/>
        <end position="96"/>
    </location>
</feature>
<reference evidence="16" key="1">
    <citation type="submission" date="2015-08" db="EMBL/GenBank/DDBJ databases">
        <title>Fjat-14210 dsm16467.</title>
        <authorList>
            <person name="Liu B."/>
            <person name="Wang J."/>
            <person name="Zhu Y."/>
            <person name="Liu G."/>
            <person name="Chen Q."/>
            <person name="Chen Z."/>
            <person name="Lan J."/>
            <person name="Che J."/>
            <person name="Ge C."/>
            <person name="Shi H."/>
            <person name="Pan Z."/>
            <person name="Liu X."/>
        </authorList>
    </citation>
    <scope>NUCLEOTIDE SEQUENCE [LARGE SCALE GENOMIC DNA]</scope>
    <source>
        <strain evidence="16">DSM 16467</strain>
    </source>
</reference>
<feature type="domain" description="Anti-sigma K factor RskA C-terminal" evidence="13">
    <location>
        <begin position="111"/>
        <end position="252"/>
    </location>
</feature>
<sequence>MNNDYCHLVIDYFNGALSDEERMQFEQHLKECHSCQEELRELQEVVGDLAFLAEPKSPPSDMKARVLANVFAEEQEKPVQPVDRSEVKKPSVVEKPRPKRRGQTRWLMPLLAAGLLLSLIGNGYAVVNWDKENESAEPLRATSTDSISKTLSLQAASTKPATATASMVNTTNNSTNMVIQAQGLSSLKGNEVYQVWLIKDNKPQPAGSFVTDSQGNGVMVYTLKPQEAKKQWDTIAITLENQPNRKLPQGDIVLSSKYD</sequence>
<evidence type="ECO:0000256" key="4">
    <source>
        <dbReference type="ARBA" id="ARBA00022692"/>
    </source>
</evidence>
<evidence type="ECO:0000256" key="10">
    <source>
        <dbReference type="ARBA" id="ARBA00030803"/>
    </source>
</evidence>
<dbReference type="PANTHER" id="PTHR37461">
    <property type="entry name" value="ANTI-SIGMA-K FACTOR RSKA"/>
    <property type="match status" value="1"/>
</dbReference>
<evidence type="ECO:0000256" key="2">
    <source>
        <dbReference type="ARBA" id="ARBA00004236"/>
    </source>
</evidence>
<evidence type="ECO:0000256" key="3">
    <source>
        <dbReference type="ARBA" id="ARBA00022475"/>
    </source>
</evidence>
<dbReference type="InterPro" id="IPR027383">
    <property type="entry name" value="Znf_put"/>
</dbReference>
<dbReference type="RefSeq" id="WP_053401415.1">
    <property type="nucleotide sequence ID" value="NZ_LILC01000013.1"/>
</dbReference>
<dbReference type="Pfam" id="PF13490">
    <property type="entry name" value="zf-HC2"/>
    <property type="match status" value="1"/>
</dbReference>
<dbReference type="Gene3D" id="1.10.10.1320">
    <property type="entry name" value="Anti-sigma factor, zinc-finger domain"/>
    <property type="match status" value="1"/>
</dbReference>